<keyword evidence="3" id="KW-0472">Membrane</keyword>
<name>A0A8H5HXB2_9AGAR</name>
<keyword evidence="6" id="KW-1185">Reference proteome</keyword>
<dbReference type="Pfam" id="PF09011">
    <property type="entry name" value="HMG_box_2"/>
    <property type="match status" value="1"/>
</dbReference>
<dbReference type="Gene3D" id="1.10.30.10">
    <property type="entry name" value="High mobility group box domain"/>
    <property type="match status" value="1"/>
</dbReference>
<reference evidence="5 6" key="1">
    <citation type="journal article" date="2020" name="ISME J.">
        <title>Uncovering the hidden diversity of litter-decomposition mechanisms in mushroom-forming fungi.</title>
        <authorList>
            <person name="Floudas D."/>
            <person name="Bentzer J."/>
            <person name="Ahren D."/>
            <person name="Johansson T."/>
            <person name="Persson P."/>
            <person name="Tunlid A."/>
        </authorList>
    </citation>
    <scope>NUCLEOTIDE SEQUENCE [LARGE SCALE GENOMIC DNA]</scope>
    <source>
        <strain evidence="5 6">CBS 406.79</strain>
    </source>
</reference>
<feature type="region of interest" description="Disordered" evidence="2">
    <location>
        <begin position="53"/>
        <end position="101"/>
    </location>
</feature>
<dbReference type="InterPro" id="IPR036910">
    <property type="entry name" value="HMG_box_dom_sf"/>
</dbReference>
<protein>
    <recommendedName>
        <fullName evidence="4">HMG box domain-containing protein</fullName>
    </recommendedName>
</protein>
<dbReference type="GO" id="GO:0003677">
    <property type="term" value="F:DNA binding"/>
    <property type="evidence" value="ECO:0007669"/>
    <property type="project" value="UniProtKB-UniRule"/>
</dbReference>
<evidence type="ECO:0000256" key="3">
    <source>
        <dbReference type="SAM" id="Phobius"/>
    </source>
</evidence>
<dbReference type="CDD" id="cd00084">
    <property type="entry name" value="HMG-box_SF"/>
    <property type="match status" value="1"/>
</dbReference>
<evidence type="ECO:0000259" key="4">
    <source>
        <dbReference type="PROSITE" id="PS50118"/>
    </source>
</evidence>
<keyword evidence="3" id="KW-0812">Transmembrane</keyword>
<feature type="domain" description="HMG box" evidence="4">
    <location>
        <begin position="112"/>
        <end position="180"/>
    </location>
</feature>
<dbReference type="OrthoDB" id="2793550at2759"/>
<feature type="transmembrane region" description="Helical" evidence="3">
    <location>
        <begin position="320"/>
        <end position="340"/>
    </location>
</feature>
<feature type="compositionally biased region" description="Low complexity" evidence="2">
    <location>
        <begin position="53"/>
        <end position="68"/>
    </location>
</feature>
<dbReference type="SUPFAM" id="SSF47095">
    <property type="entry name" value="HMG-box"/>
    <property type="match status" value="2"/>
</dbReference>
<evidence type="ECO:0000256" key="2">
    <source>
        <dbReference type="SAM" id="MobiDB-lite"/>
    </source>
</evidence>
<dbReference type="SMART" id="SM00398">
    <property type="entry name" value="HMG"/>
    <property type="match status" value="1"/>
</dbReference>
<feature type="transmembrane region" description="Helical" evidence="3">
    <location>
        <begin position="289"/>
        <end position="308"/>
    </location>
</feature>
<sequence>MLSLRSARSALRLAGSSFTRTAAVPTVSRVVAFSFRTFLTTVRVQEPAAKTKAPKAASAIKTKRTTTAAKEKTTVRKKSKTVKDSGTKRVQKTAPKAKPVQKFDRKLMRPPKKSGNSGYIVFMSQYMGEQRQLNKDTSVRDILTQAVYVWQGLSDAQKEVYAKSVHANKEEWEKRYEAWYRALPQGYFHQINLERKKNGKPALRRPKSMRGPAHSGYIYFFSDYYKTNLVANTTVPVAAKNAAMAWKALSQEERDKFAVHVVLYFVNIIVLALAARVNQFQEFFFAADLFPFGLSIVCLVILTAMLALDLISTNSYTGRAQFEIGVFALLSAFWLGFNAFSTSRWSHVPMVCSTVPAGFDDVKTWCMDVQALKAFVWIEWVIFFLTAFITLRYTIDQNSRGNKHILRMPLSRYSPGLRNISHGNSDYTRDSEFLQFDEPKF</sequence>
<proteinExistence type="predicted"/>
<evidence type="ECO:0000256" key="1">
    <source>
        <dbReference type="PROSITE-ProRule" id="PRU00267"/>
    </source>
</evidence>
<dbReference type="AlphaFoldDB" id="A0A8H5HXB2"/>
<accession>A0A8H5HXB2</accession>
<dbReference type="PROSITE" id="PS50118">
    <property type="entry name" value="HMG_BOX_2"/>
    <property type="match status" value="1"/>
</dbReference>
<evidence type="ECO:0000313" key="5">
    <source>
        <dbReference type="EMBL" id="KAF5391039.1"/>
    </source>
</evidence>
<dbReference type="Proteomes" id="UP000518752">
    <property type="component" value="Unassembled WGS sequence"/>
</dbReference>
<evidence type="ECO:0000313" key="6">
    <source>
        <dbReference type="Proteomes" id="UP000518752"/>
    </source>
</evidence>
<gene>
    <name evidence="5" type="ORF">D9757_003957</name>
</gene>
<keyword evidence="3" id="KW-1133">Transmembrane helix</keyword>
<dbReference type="GO" id="GO:0005634">
    <property type="term" value="C:nucleus"/>
    <property type="evidence" value="ECO:0007669"/>
    <property type="project" value="UniProtKB-UniRule"/>
</dbReference>
<comment type="caution">
    <text evidence="5">The sequence shown here is derived from an EMBL/GenBank/DDBJ whole genome shotgun (WGS) entry which is preliminary data.</text>
</comment>
<keyword evidence="1" id="KW-0539">Nucleus</keyword>
<organism evidence="5 6">
    <name type="scientific">Collybiopsis confluens</name>
    <dbReference type="NCBI Taxonomy" id="2823264"/>
    <lineage>
        <taxon>Eukaryota</taxon>
        <taxon>Fungi</taxon>
        <taxon>Dikarya</taxon>
        <taxon>Basidiomycota</taxon>
        <taxon>Agaricomycotina</taxon>
        <taxon>Agaricomycetes</taxon>
        <taxon>Agaricomycetidae</taxon>
        <taxon>Agaricales</taxon>
        <taxon>Marasmiineae</taxon>
        <taxon>Omphalotaceae</taxon>
        <taxon>Collybiopsis</taxon>
    </lineage>
</organism>
<feature type="transmembrane region" description="Helical" evidence="3">
    <location>
        <begin position="374"/>
        <end position="395"/>
    </location>
</feature>
<dbReference type="InterPro" id="IPR009071">
    <property type="entry name" value="HMG_box_dom"/>
</dbReference>
<keyword evidence="1" id="KW-0238">DNA-binding</keyword>
<feature type="DNA-binding region" description="HMG box" evidence="1">
    <location>
        <begin position="112"/>
        <end position="180"/>
    </location>
</feature>
<dbReference type="EMBL" id="JAACJN010000012">
    <property type="protein sequence ID" value="KAF5391039.1"/>
    <property type="molecule type" value="Genomic_DNA"/>
</dbReference>
<feature type="transmembrane region" description="Helical" evidence="3">
    <location>
        <begin position="257"/>
        <end position="277"/>
    </location>
</feature>